<name>A0A9W6UXV4_9ACTN</name>
<evidence type="ECO:0000313" key="4">
    <source>
        <dbReference type="Proteomes" id="UP001165041"/>
    </source>
</evidence>
<protein>
    <recommendedName>
        <fullName evidence="2">Isochorismatase-like domain-containing protein</fullName>
    </recommendedName>
</protein>
<feature type="domain" description="Isochorismatase-like" evidence="2">
    <location>
        <begin position="22"/>
        <end position="203"/>
    </location>
</feature>
<dbReference type="InterPro" id="IPR036380">
    <property type="entry name" value="Isochorismatase-like_sf"/>
</dbReference>
<dbReference type="RefSeq" id="WP_285732129.1">
    <property type="nucleotide sequence ID" value="NZ_BSSA01000001.1"/>
</dbReference>
<dbReference type="Pfam" id="PF00857">
    <property type="entry name" value="Isochorismatase"/>
    <property type="match status" value="1"/>
</dbReference>
<gene>
    <name evidence="3" type="ORF">Kpho02_00580</name>
</gene>
<dbReference type="PANTHER" id="PTHR43540:SF1">
    <property type="entry name" value="ISOCHORISMATASE HYDROLASE"/>
    <property type="match status" value="1"/>
</dbReference>
<dbReference type="InterPro" id="IPR050272">
    <property type="entry name" value="Isochorismatase-like_hydrls"/>
</dbReference>
<keyword evidence="1" id="KW-0378">Hydrolase</keyword>
<dbReference type="GO" id="GO:0016787">
    <property type="term" value="F:hydrolase activity"/>
    <property type="evidence" value="ECO:0007669"/>
    <property type="project" value="UniProtKB-KW"/>
</dbReference>
<dbReference type="AlphaFoldDB" id="A0A9W6UXV4"/>
<evidence type="ECO:0000259" key="2">
    <source>
        <dbReference type="Pfam" id="PF00857"/>
    </source>
</evidence>
<dbReference type="Proteomes" id="UP001165041">
    <property type="component" value="Unassembled WGS sequence"/>
</dbReference>
<dbReference type="InterPro" id="IPR000868">
    <property type="entry name" value="Isochorismatase-like_dom"/>
</dbReference>
<accession>A0A9W6UXV4</accession>
<dbReference type="PANTHER" id="PTHR43540">
    <property type="entry name" value="PEROXYUREIDOACRYLATE/UREIDOACRYLATE AMIDOHYDROLASE-RELATED"/>
    <property type="match status" value="1"/>
</dbReference>
<organism evidence="3 4">
    <name type="scientific">Kitasatospora phosalacinea</name>
    <dbReference type="NCBI Taxonomy" id="2065"/>
    <lineage>
        <taxon>Bacteria</taxon>
        <taxon>Bacillati</taxon>
        <taxon>Actinomycetota</taxon>
        <taxon>Actinomycetes</taxon>
        <taxon>Kitasatosporales</taxon>
        <taxon>Streptomycetaceae</taxon>
        <taxon>Kitasatospora</taxon>
    </lineage>
</organism>
<reference evidence="3" key="1">
    <citation type="submission" date="2023-02" db="EMBL/GenBank/DDBJ databases">
        <title>Kitasatospora phosalacinea NBRC 14627.</title>
        <authorList>
            <person name="Ichikawa N."/>
            <person name="Sato H."/>
            <person name="Tonouchi N."/>
        </authorList>
    </citation>
    <scope>NUCLEOTIDE SEQUENCE</scope>
    <source>
        <strain evidence="3">NBRC 14627</strain>
    </source>
</reference>
<dbReference type="SUPFAM" id="SSF52499">
    <property type="entry name" value="Isochorismatase-like hydrolases"/>
    <property type="match status" value="1"/>
</dbReference>
<dbReference type="EMBL" id="BSSA01000001">
    <property type="protein sequence ID" value="GLW67759.1"/>
    <property type="molecule type" value="Genomic_DNA"/>
</dbReference>
<proteinExistence type="predicted"/>
<evidence type="ECO:0000313" key="3">
    <source>
        <dbReference type="EMBL" id="GLW67759.1"/>
    </source>
</evidence>
<evidence type="ECO:0000256" key="1">
    <source>
        <dbReference type="ARBA" id="ARBA00022801"/>
    </source>
</evidence>
<sequence>MSAGPADGAAAVSGADAADGRSALVVVDLQNDFCAGEVAAARFPGDPALLARAAANSVRAVEAAREAGTEVLFVRFLGDPVHQGPAWRRRDALLGKRPKCLEGSWGAGFHGVRPRPEEAVFTKRACFDAFQDPDFEPHLRRRGIERLVLAGLFTDVCVDSTARTAFQRGFHLTVLRDCTTALHLADADILRFMARVYGARITDLGQLPFTAPAFDTGTTPAGLR</sequence>
<dbReference type="Gene3D" id="3.40.50.850">
    <property type="entry name" value="Isochorismatase-like"/>
    <property type="match status" value="1"/>
</dbReference>
<comment type="caution">
    <text evidence="3">The sequence shown here is derived from an EMBL/GenBank/DDBJ whole genome shotgun (WGS) entry which is preliminary data.</text>
</comment>
<dbReference type="CDD" id="cd00431">
    <property type="entry name" value="cysteine_hydrolases"/>
    <property type="match status" value="1"/>
</dbReference>